<keyword evidence="2" id="KW-1185">Reference proteome</keyword>
<dbReference type="AlphaFoldDB" id="A0A397UW70"/>
<gene>
    <name evidence="1" type="ORF">C2G38_2195044</name>
</gene>
<dbReference type="EMBL" id="QKWP01000827">
    <property type="protein sequence ID" value="RIB14494.1"/>
    <property type="molecule type" value="Genomic_DNA"/>
</dbReference>
<organism evidence="1 2">
    <name type="scientific">Gigaspora rosea</name>
    <dbReference type="NCBI Taxonomy" id="44941"/>
    <lineage>
        <taxon>Eukaryota</taxon>
        <taxon>Fungi</taxon>
        <taxon>Fungi incertae sedis</taxon>
        <taxon>Mucoromycota</taxon>
        <taxon>Glomeromycotina</taxon>
        <taxon>Glomeromycetes</taxon>
        <taxon>Diversisporales</taxon>
        <taxon>Gigasporaceae</taxon>
        <taxon>Gigaspora</taxon>
    </lineage>
</organism>
<accession>A0A397UW70</accession>
<sequence>MAASWLGSLIYCDLQNNLFLIKFVDCCTPLQSHDCSPIVRLYKTILGNHIVLEKNDDGVELKICPIEVENENVTMVHFSRNKMKFDLTDFAEVTKMLVESSKKTAAGQAISRNYGASHCHSFFDPYQLGYYFRTLYLDNNPKFELRIEKLLANFVKQGYLDKQKSGFADSSSQAPEKDHVEYR</sequence>
<protein>
    <submittedName>
        <fullName evidence="1">Uncharacterized protein</fullName>
    </submittedName>
</protein>
<reference evidence="1 2" key="1">
    <citation type="submission" date="2018-06" db="EMBL/GenBank/DDBJ databases">
        <title>Comparative genomics reveals the genomic features of Rhizophagus irregularis, R. cerebriforme, R. diaphanum and Gigaspora rosea, and their symbiotic lifestyle signature.</title>
        <authorList>
            <person name="Morin E."/>
            <person name="San Clemente H."/>
            <person name="Chen E.C.H."/>
            <person name="De La Providencia I."/>
            <person name="Hainaut M."/>
            <person name="Kuo A."/>
            <person name="Kohler A."/>
            <person name="Murat C."/>
            <person name="Tang N."/>
            <person name="Roy S."/>
            <person name="Loubradou J."/>
            <person name="Henrissat B."/>
            <person name="Grigoriev I.V."/>
            <person name="Corradi N."/>
            <person name="Roux C."/>
            <person name="Martin F.M."/>
        </authorList>
    </citation>
    <scope>NUCLEOTIDE SEQUENCE [LARGE SCALE GENOMIC DNA]</scope>
    <source>
        <strain evidence="1 2">DAOM 194757</strain>
    </source>
</reference>
<proteinExistence type="predicted"/>
<evidence type="ECO:0000313" key="1">
    <source>
        <dbReference type="EMBL" id="RIB14494.1"/>
    </source>
</evidence>
<name>A0A397UW70_9GLOM</name>
<dbReference type="OrthoDB" id="205198at2759"/>
<comment type="caution">
    <text evidence="1">The sequence shown here is derived from an EMBL/GenBank/DDBJ whole genome shotgun (WGS) entry which is preliminary data.</text>
</comment>
<dbReference type="Proteomes" id="UP000266673">
    <property type="component" value="Unassembled WGS sequence"/>
</dbReference>
<evidence type="ECO:0000313" key="2">
    <source>
        <dbReference type="Proteomes" id="UP000266673"/>
    </source>
</evidence>